<evidence type="ECO:0000313" key="3">
    <source>
        <dbReference type="Proteomes" id="UP000256977"/>
    </source>
</evidence>
<keyword evidence="2" id="KW-0547">Nucleotide-binding</keyword>
<reference evidence="2 3" key="1">
    <citation type="submission" date="2018-07" db="EMBL/GenBank/DDBJ databases">
        <title>Genomic Encyclopedia of Type Strains, Phase III (KMG-III): the genomes of soil and plant-associated and newly described type strains.</title>
        <authorList>
            <person name="Whitman W."/>
        </authorList>
    </citation>
    <scope>NUCLEOTIDE SEQUENCE [LARGE SCALE GENOMIC DNA]</scope>
    <source>
        <strain evidence="2 3">CECT 7287</strain>
    </source>
</reference>
<proteinExistence type="predicted"/>
<protein>
    <submittedName>
        <fullName evidence="2">XPB/Ssl2-like helicase family protein</fullName>
    </submittedName>
</protein>
<feature type="domain" description="Helicase XPB/Ssl2 N-terminal" evidence="1">
    <location>
        <begin position="344"/>
        <end position="464"/>
    </location>
</feature>
<keyword evidence="2" id="KW-0378">Hydrolase</keyword>
<dbReference type="Proteomes" id="UP000256977">
    <property type="component" value="Unassembled WGS sequence"/>
</dbReference>
<dbReference type="AlphaFoldDB" id="A0A3D9KK32"/>
<keyword evidence="2" id="KW-0067">ATP-binding</keyword>
<sequence length="645" mass="69779">MNVEQSVARLPDAMKRLIASDPAVQALLERGKDLAEALSDPEWATAWLDGCLDVAPLSVLRSVLYKYGANPFEIERIAADAEEEFGLTGAEARVAVAKLRRSGVVFAVRKSWGDRLFYIPVDAVALWQPLLLPANNRALTSEEAWEVAQNGGGYRPPLSLALLSAWHRVAKQPVLRTAKGAPQQAATARVAAALQLEQAAMEQLLAAYPHVAQLPSQAAFAFDVGLVCGVLTETNGAIRICEEGLDEWLLLPLCEAERRLQTLVMTRYCASRPALHLTFSATLALEAGGWSTVDRVGEGQGEAEERLALLEALGCIERGTWRGQTAIRRRAEPGSLPGAAEGYFILQPDGEVLVPPDVGMRARWKLSDIAELEKADELYVYRLTQRSCEDACRLGYSLDKALLALEEGSGAPVPQPVRDALRDWFASLGRTELVEALVLRADSKAVADAIAADEGLAGLIVERIGERHFLVDAGEGKQIRAKLRAAGYPAVDVVRTERGAPGEARHGGEQAAGGNKGWLSVGTALSAFEADKGLPGADELFPGLADIPAAWITRPRKYHPSTSKELIRRAIDWQTTVRLERDGGARIFAPRTMRESGALWVAEGRWRPADGSVPSGGRTEPAAVRAEEIAELMIVLPDLEELETD</sequence>
<evidence type="ECO:0000313" key="2">
    <source>
        <dbReference type="EMBL" id="RED86284.1"/>
    </source>
</evidence>
<evidence type="ECO:0000259" key="1">
    <source>
        <dbReference type="Pfam" id="PF13625"/>
    </source>
</evidence>
<dbReference type="Pfam" id="PF13625">
    <property type="entry name" value="Helicase_C_3"/>
    <property type="match status" value="1"/>
</dbReference>
<name>A0A3D9KK32_9BACL</name>
<keyword evidence="2" id="KW-0347">Helicase</keyword>
<accession>A0A3D9KK32</accession>
<keyword evidence="3" id="KW-1185">Reference proteome</keyword>
<gene>
    <name evidence="2" type="ORF">DFP98_103137</name>
</gene>
<dbReference type="OrthoDB" id="2987331at2"/>
<organism evidence="2 3">
    <name type="scientific">Cohnella phaseoli</name>
    <dbReference type="NCBI Taxonomy" id="456490"/>
    <lineage>
        <taxon>Bacteria</taxon>
        <taxon>Bacillati</taxon>
        <taxon>Bacillota</taxon>
        <taxon>Bacilli</taxon>
        <taxon>Bacillales</taxon>
        <taxon>Paenibacillaceae</taxon>
        <taxon>Cohnella</taxon>
    </lineage>
</organism>
<comment type="caution">
    <text evidence="2">The sequence shown here is derived from an EMBL/GenBank/DDBJ whole genome shotgun (WGS) entry which is preliminary data.</text>
</comment>
<dbReference type="EMBL" id="QRDZ01000003">
    <property type="protein sequence ID" value="RED86284.1"/>
    <property type="molecule type" value="Genomic_DNA"/>
</dbReference>
<dbReference type="RefSeq" id="WP_116059419.1">
    <property type="nucleotide sequence ID" value="NZ_QRDZ01000003.1"/>
</dbReference>
<dbReference type="GO" id="GO:0004386">
    <property type="term" value="F:helicase activity"/>
    <property type="evidence" value="ECO:0007669"/>
    <property type="project" value="UniProtKB-KW"/>
</dbReference>
<dbReference type="InterPro" id="IPR032830">
    <property type="entry name" value="XPB/Ssl2_N"/>
</dbReference>